<evidence type="ECO:0000256" key="1">
    <source>
        <dbReference type="SAM" id="SignalP"/>
    </source>
</evidence>
<sequence length="95" mass="10489">MAKLSPTLCIFLLLVFAAGSRAIRDRDRDTTTTNAHVIIPNDQCMTGFGLCSAKLCDDECCEKSCFDNFKEQNPSGICEEIPGAALRFCNCYHDC</sequence>
<evidence type="ECO:0008006" key="4">
    <source>
        <dbReference type="Google" id="ProtNLM"/>
    </source>
</evidence>
<dbReference type="OMA" id="PNDQCLT"/>
<dbReference type="AlphaFoldDB" id="A0A1J6ICK4"/>
<accession>A0A1J6ICK4</accession>
<feature type="chain" id="PRO_5012475972" description="Defensin-like protein" evidence="1">
    <location>
        <begin position="23"/>
        <end position="95"/>
    </location>
</feature>
<gene>
    <name evidence="2" type="ORF">A4A49_05925</name>
</gene>
<dbReference type="Proteomes" id="UP000187609">
    <property type="component" value="Unassembled WGS sequence"/>
</dbReference>
<proteinExistence type="predicted"/>
<keyword evidence="1" id="KW-0732">Signal</keyword>
<feature type="signal peptide" evidence="1">
    <location>
        <begin position="1"/>
        <end position="22"/>
    </location>
</feature>
<organism evidence="2 3">
    <name type="scientific">Nicotiana attenuata</name>
    <name type="common">Coyote tobacco</name>
    <dbReference type="NCBI Taxonomy" id="49451"/>
    <lineage>
        <taxon>Eukaryota</taxon>
        <taxon>Viridiplantae</taxon>
        <taxon>Streptophyta</taxon>
        <taxon>Embryophyta</taxon>
        <taxon>Tracheophyta</taxon>
        <taxon>Spermatophyta</taxon>
        <taxon>Magnoliopsida</taxon>
        <taxon>eudicotyledons</taxon>
        <taxon>Gunneridae</taxon>
        <taxon>Pentapetalae</taxon>
        <taxon>asterids</taxon>
        <taxon>lamiids</taxon>
        <taxon>Solanales</taxon>
        <taxon>Solanaceae</taxon>
        <taxon>Nicotianoideae</taxon>
        <taxon>Nicotianeae</taxon>
        <taxon>Nicotiana</taxon>
    </lineage>
</organism>
<comment type="caution">
    <text evidence="2">The sequence shown here is derived from an EMBL/GenBank/DDBJ whole genome shotgun (WGS) entry which is preliminary data.</text>
</comment>
<dbReference type="EMBL" id="MJEQ01037193">
    <property type="protein sequence ID" value="OIS96698.1"/>
    <property type="molecule type" value="Genomic_DNA"/>
</dbReference>
<name>A0A1J6ICK4_NICAT</name>
<evidence type="ECO:0000313" key="2">
    <source>
        <dbReference type="EMBL" id="OIS96698.1"/>
    </source>
</evidence>
<evidence type="ECO:0000313" key="3">
    <source>
        <dbReference type="Proteomes" id="UP000187609"/>
    </source>
</evidence>
<dbReference type="Gramene" id="OIS96698">
    <property type="protein sequence ID" value="OIS96698"/>
    <property type="gene ID" value="A4A49_05925"/>
</dbReference>
<reference evidence="2" key="1">
    <citation type="submission" date="2016-11" db="EMBL/GenBank/DDBJ databases">
        <title>The genome of Nicotiana attenuata.</title>
        <authorList>
            <person name="Xu S."/>
            <person name="Brockmoeller T."/>
            <person name="Gaquerel E."/>
            <person name="Navarro A."/>
            <person name="Kuhl H."/>
            <person name="Gase K."/>
            <person name="Ling Z."/>
            <person name="Zhou W."/>
            <person name="Kreitzer C."/>
            <person name="Stanke M."/>
            <person name="Tang H."/>
            <person name="Lyons E."/>
            <person name="Pandey P."/>
            <person name="Pandey S.P."/>
            <person name="Timmermann B."/>
            <person name="Baldwin I.T."/>
        </authorList>
    </citation>
    <scope>NUCLEOTIDE SEQUENCE [LARGE SCALE GENOMIC DNA]</scope>
    <source>
        <strain evidence="2">UT</strain>
    </source>
</reference>
<protein>
    <recommendedName>
        <fullName evidence="4">Defensin-like protein</fullName>
    </recommendedName>
</protein>
<keyword evidence="3" id="KW-1185">Reference proteome</keyword>